<evidence type="ECO:0000256" key="3">
    <source>
        <dbReference type="PROSITE-ProRule" id="PRU00221"/>
    </source>
</evidence>
<evidence type="ECO:0000313" key="6">
    <source>
        <dbReference type="Proteomes" id="UP000632766"/>
    </source>
</evidence>
<dbReference type="PROSITE" id="PS00678">
    <property type="entry name" value="WD_REPEATS_1"/>
    <property type="match status" value="2"/>
</dbReference>
<keyword evidence="6" id="KW-1185">Reference proteome</keyword>
<dbReference type="PROSITE" id="PS50294">
    <property type="entry name" value="WD_REPEATS_REGION"/>
    <property type="match status" value="5"/>
</dbReference>
<keyword evidence="2" id="KW-0677">Repeat</keyword>
<dbReference type="PANTHER" id="PTHR19848">
    <property type="entry name" value="WD40 REPEAT PROTEIN"/>
    <property type="match status" value="1"/>
</dbReference>
<gene>
    <name evidence="5" type="ORF">I8748_18695</name>
</gene>
<feature type="domain" description="Anaphase-promoting complex subunit 4-like WD40" evidence="4">
    <location>
        <begin position="18"/>
        <end position="74"/>
    </location>
</feature>
<dbReference type="CDD" id="cd00200">
    <property type="entry name" value="WD40"/>
    <property type="match status" value="1"/>
</dbReference>
<feature type="repeat" description="WD" evidence="3">
    <location>
        <begin position="103"/>
        <end position="144"/>
    </location>
</feature>
<feature type="repeat" description="WD" evidence="3">
    <location>
        <begin position="187"/>
        <end position="228"/>
    </location>
</feature>
<reference evidence="5 6" key="1">
    <citation type="journal article" date="2021" name="Int. J. Syst. Evol. Microbiol.">
        <title>Amazonocrinis nigriterrae gen. nov., sp. nov., Atlanticothrix silvestris gen. nov., sp. nov. and Dendronalium phyllosphericum gen. nov., sp. nov., nostocacean cyanobacteria from Brazilian environments.</title>
        <authorList>
            <person name="Alvarenga D.O."/>
            <person name="Andreote A.P.D."/>
            <person name="Branco L.H.Z."/>
            <person name="Delbaje E."/>
            <person name="Cruz R.B."/>
            <person name="Varani A.M."/>
            <person name="Fiore M.F."/>
        </authorList>
    </citation>
    <scope>NUCLEOTIDE SEQUENCE [LARGE SCALE GENOMIC DNA]</scope>
    <source>
        <strain evidence="5 6">CENA67</strain>
    </source>
</reference>
<dbReference type="RefSeq" id="WP_198126047.1">
    <property type="nucleotide sequence ID" value="NZ_JAECZC010000037.1"/>
</dbReference>
<dbReference type="InterPro" id="IPR015943">
    <property type="entry name" value="WD40/YVTN_repeat-like_dom_sf"/>
</dbReference>
<dbReference type="InterPro" id="IPR001680">
    <property type="entry name" value="WD40_rpt"/>
</dbReference>
<dbReference type="Proteomes" id="UP000632766">
    <property type="component" value="Unassembled WGS sequence"/>
</dbReference>
<comment type="caution">
    <text evidence="5">The sequence shown here is derived from an EMBL/GenBank/DDBJ whole genome shotgun (WGS) entry which is preliminary data.</text>
</comment>
<dbReference type="SMART" id="SM00320">
    <property type="entry name" value="WD40"/>
    <property type="match status" value="7"/>
</dbReference>
<dbReference type="SUPFAM" id="SSF50998">
    <property type="entry name" value="Quinoprotein alcohol dehydrogenase-like"/>
    <property type="match status" value="1"/>
</dbReference>
<feature type="non-terminal residue" evidence="5">
    <location>
        <position position="829"/>
    </location>
</feature>
<keyword evidence="1 3" id="KW-0853">WD repeat</keyword>
<accession>A0A8J7HQP5</accession>
<organism evidence="5 6">
    <name type="scientific">Amazonocrinis nigriterrae CENA67</name>
    <dbReference type="NCBI Taxonomy" id="2794033"/>
    <lineage>
        <taxon>Bacteria</taxon>
        <taxon>Bacillati</taxon>
        <taxon>Cyanobacteriota</taxon>
        <taxon>Cyanophyceae</taxon>
        <taxon>Nostocales</taxon>
        <taxon>Nostocaceae</taxon>
        <taxon>Amazonocrinis</taxon>
        <taxon>Amazonocrinis nigriterrae</taxon>
    </lineage>
</organism>
<name>A0A8J7HQP5_9NOST</name>
<dbReference type="PROSITE" id="PS50082">
    <property type="entry name" value="WD_REPEATS_2"/>
    <property type="match status" value="6"/>
</dbReference>
<dbReference type="Pfam" id="PF12894">
    <property type="entry name" value="ANAPC4_WD40"/>
    <property type="match status" value="1"/>
</dbReference>
<sequence>MSFWGQINGPITAQDSLQKSNTKAVSAIAYSQDGNNLVSGTEDGRVVVYDAATGKKKIAISATSAEVAITGLSFTKEGKLNSAGRDSVLRQLDLQTSKQTYTLPGHEHPIKTLATSPDGNFLATGGEDTKIFLWNAQTNKLDKILEGHDSFVESLVFSPDSKTLASSDDQGLIKLWDVKEGKEIKTLLGHADRVNQLAFNPKGDILASVSDDTTARLWDVKTKKQLKVLRKATQPLKTVIFSADGSSLLAGGDDKKIFEWNTVTGSFTKSLIGHNGSIKKLAPSPDGKKFVSADKNGEIKIWNAKTSIQEQNIQIPDKTVDKPVSIDLDGDKSLKKQKTPNSVKKAVVSPTKQTPIISAASPSGASILIVISTSNPFSNYYSEILLNEGLNNFNTSDITNISQQTLAQYDIVLLGEIALSTDQVAIFTDWVADGGNLIAMRPDKKLANLLGLLDTSSSLDNSYLLVDTSTEAGYGIVDQTIQYHGSADRYTLNGASSIANLYTNATTATSNPAITVRNVGNNGGTAAAFTYDLARSIIYTRQGNIAWANQERDGLSPIRSDDLFFGNANSDMQIDWVNLNKVAIPQADEQQRLLANLIIKINLDKKPLPRFWYFPNGKKAVVLMTGDDHANGGTAGRFDQFKAKSPANCVVENWDCVRGTSYIFPNSPLTNQQAAAYTAEGFEVALHINTNCADFTASTLENFYTQQLSSFTTNYSSISAPSTQRHHCLVWSDWFSTPTIELNHGIRFDTTYYYWPPSWVADRPGFFTGSGMPMRLANTNGTIIDVYNATTQLTDESGQTYPSSIDTLLDRAIGSQGYYGVFNVNAHTD</sequence>
<protein>
    <submittedName>
        <fullName evidence="5">WD40 repeat domain-containing protein</fullName>
    </submittedName>
</protein>
<dbReference type="Gene3D" id="2.130.10.10">
    <property type="entry name" value="YVTN repeat-like/Quinoprotein amine dehydrogenase"/>
    <property type="match status" value="2"/>
</dbReference>
<feature type="repeat" description="WD" evidence="3">
    <location>
        <begin position="229"/>
        <end position="270"/>
    </location>
</feature>
<dbReference type="InterPro" id="IPR019775">
    <property type="entry name" value="WD40_repeat_CS"/>
</dbReference>
<dbReference type="AlphaFoldDB" id="A0A8J7HQP5"/>
<proteinExistence type="predicted"/>
<evidence type="ECO:0000313" key="5">
    <source>
        <dbReference type="EMBL" id="MBH8564191.1"/>
    </source>
</evidence>
<dbReference type="InterPro" id="IPR024977">
    <property type="entry name" value="Apc4-like_WD40_dom"/>
</dbReference>
<dbReference type="InterPro" id="IPR011047">
    <property type="entry name" value="Quinoprotein_ADH-like_sf"/>
</dbReference>
<evidence type="ECO:0000256" key="2">
    <source>
        <dbReference type="ARBA" id="ARBA00022737"/>
    </source>
</evidence>
<feature type="repeat" description="WD" evidence="3">
    <location>
        <begin position="145"/>
        <end position="186"/>
    </location>
</feature>
<feature type="repeat" description="WD" evidence="3">
    <location>
        <begin position="18"/>
        <end position="59"/>
    </location>
</feature>
<evidence type="ECO:0000256" key="1">
    <source>
        <dbReference type="ARBA" id="ARBA00022574"/>
    </source>
</evidence>
<feature type="repeat" description="WD" evidence="3">
    <location>
        <begin position="271"/>
        <end position="312"/>
    </location>
</feature>
<evidence type="ECO:0000259" key="4">
    <source>
        <dbReference type="Pfam" id="PF12894"/>
    </source>
</evidence>
<dbReference type="EMBL" id="JAECZC010000037">
    <property type="protein sequence ID" value="MBH8564191.1"/>
    <property type="molecule type" value="Genomic_DNA"/>
</dbReference>
<dbReference type="Pfam" id="PF00400">
    <property type="entry name" value="WD40"/>
    <property type="match status" value="5"/>
</dbReference>
<dbReference type="PANTHER" id="PTHR19848:SF8">
    <property type="entry name" value="F-BOX AND WD REPEAT DOMAIN CONTAINING 7"/>
    <property type="match status" value="1"/>
</dbReference>